<dbReference type="PROSITE" id="PS50853">
    <property type="entry name" value="FN3"/>
    <property type="match status" value="1"/>
</dbReference>
<proteinExistence type="predicted"/>
<dbReference type="InterPro" id="IPR025883">
    <property type="entry name" value="Cadherin-like_domain"/>
</dbReference>
<comment type="caution">
    <text evidence="4">The sequence shown here is derived from an EMBL/GenBank/DDBJ whole genome shotgun (WGS) entry which is preliminary data.</text>
</comment>
<dbReference type="PANTHER" id="PTHR43308">
    <property type="entry name" value="OUTER MEMBRANE PROTEIN ALPHA-RELATED"/>
    <property type="match status" value="1"/>
</dbReference>
<evidence type="ECO:0000313" key="5">
    <source>
        <dbReference type="Proteomes" id="UP000293142"/>
    </source>
</evidence>
<dbReference type="CDD" id="cd00063">
    <property type="entry name" value="FN3"/>
    <property type="match status" value="1"/>
</dbReference>
<gene>
    <name evidence="4" type="ORF">EYB31_39510</name>
</gene>
<evidence type="ECO:0000259" key="3">
    <source>
        <dbReference type="PROSITE" id="PS51272"/>
    </source>
</evidence>
<dbReference type="Gene3D" id="2.60.40.10">
    <property type="entry name" value="Immunoglobulins"/>
    <property type="match status" value="1"/>
</dbReference>
<dbReference type="InterPro" id="IPR036116">
    <property type="entry name" value="FN3_sf"/>
</dbReference>
<feature type="domain" description="Fibronectin type-III" evidence="2">
    <location>
        <begin position="1704"/>
        <end position="1796"/>
    </location>
</feature>
<name>A0A4Q9DEQ3_9BACL</name>
<dbReference type="SMART" id="SM00060">
    <property type="entry name" value="FN3"/>
    <property type="match status" value="1"/>
</dbReference>
<dbReference type="PANTHER" id="PTHR43308:SF5">
    <property type="entry name" value="S-LAYER PROTEIN _ PEPTIDOGLYCAN ENDO-BETA-N-ACETYLGLUCOSAMINIDASE"/>
    <property type="match status" value="1"/>
</dbReference>
<evidence type="ECO:0000259" key="2">
    <source>
        <dbReference type="PROSITE" id="PS50853"/>
    </source>
</evidence>
<feature type="domain" description="SLH" evidence="3">
    <location>
        <begin position="2191"/>
        <end position="2254"/>
    </location>
</feature>
<dbReference type="Proteomes" id="UP000293142">
    <property type="component" value="Unassembled WGS sequence"/>
</dbReference>
<accession>A0A4Q9DEQ3</accession>
<feature type="domain" description="SLH" evidence="3">
    <location>
        <begin position="2131"/>
        <end position="2190"/>
    </location>
</feature>
<dbReference type="InterPro" id="IPR013378">
    <property type="entry name" value="InlB-like_B-rpt"/>
</dbReference>
<dbReference type="InterPro" id="IPR051465">
    <property type="entry name" value="Cell_Envelope_Struct_Comp"/>
</dbReference>
<feature type="domain" description="SLH" evidence="3">
    <location>
        <begin position="2262"/>
        <end position="2321"/>
    </location>
</feature>
<keyword evidence="5" id="KW-1185">Reference proteome</keyword>
<comment type="subcellular location">
    <subcellularLocation>
        <location evidence="1">Cell envelope</location>
    </subcellularLocation>
</comment>
<organism evidence="4 5">
    <name type="scientific">Paenibacillus thalictri</name>
    <dbReference type="NCBI Taxonomy" id="2527873"/>
    <lineage>
        <taxon>Bacteria</taxon>
        <taxon>Bacillati</taxon>
        <taxon>Bacillota</taxon>
        <taxon>Bacilli</taxon>
        <taxon>Bacillales</taxon>
        <taxon>Paenibacillaceae</taxon>
        <taxon>Paenibacillus</taxon>
    </lineage>
</organism>
<dbReference type="GO" id="GO:0030313">
    <property type="term" value="C:cell envelope"/>
    <property type="evidence" value="ECO:0007669"/>
    <property type="project" value="UniProtKB-SubCell"/>
</dbReference>
<dbReference type="OrthoDB" id="663332at2"/>
<evidence type="ECO:0000313" key="4">
    <source>
        <dbReference type="EMBL" id="TBL67632.1"/>
    </source>
</evidence>
<dbReference type="InterPro" id="IPR013783">
    <property type="entry name" value="Ig-like_fold"/>
</dbReference>
<dbReference type="Pfam" id="PF09479">
    <property type="entry name" value="Flg_new"/>
    <property type="match status" value="20"/>
</dbReference>
<dbReference type="RefSeq" id="WP_131019093.1">
    <property type="nucleotide sequence ID" value="NZ_SIRE01000055.1"/>
</dbReference>
<dbReference type="Pfam" id="PF00395">
    <property type="entry name" value="SLH"/>
    <property type="match status" value="3"/>
</dbReference>
<reference evidence="4 5" key="1">
    <citation type="submission" date="2019-02" db="EMBL/GenBank/DDBJ databases">
        <title>Paenibacillus sp. nov., isolated from surface-sterilized tissue of Thalictrum simplex L.</title>
        <authorList>
            <person name="Tuo L."/>
        </authorList>
    </citation>
    <scope>NUCLEOTIDE SEQUENCE [LARGE SCALE GENOMIC DNA]</scope>
    <source>
        <strain evidence="4 5">N2SHLJ1</strain>
    </source>
</reference>
<dbReference type="EMBL" id="SIRE01000055">
    <property type="protein sequence ID" value="TBL67632.1"/>
    <property type="molecule type" value="Genomic_DNA"/>
</dbReference>
<dbReference type="InterPro" id="IPR001119">
    <property type="entry name" value="SLH_dom"/>
</dbReference>
<dbReference type="Pfam" id="PF12733">
    <property type="entry name" value="Cadherin-like"/>
    <property type="match status" value="2"/>
</dbReference>
<dbReference type="SUPFAM" id="SSF49265">
    <property type="entry name" value="Fibronectin type III"/>
    <property type="match status" value="1"/>
</dbReference>
<dbReference type="NCBIfam" id="TIGR02543">
    <property type="entry name" value="List_Bact_rpt"/>
    <property type="match status" value="20"/>
</dbReference>
<evidence type="ECO:0008006" key="6">
    <source>
        <dbReference type="Google" id="ProtNLM"/>
    </source>
</evidence>
<evidence type="ECO:0000256" key="1">
    <source>
        <dbReference type="ARBA" id="ARBA00004196"/>
    </source>
</evidence>
<protein>
    <recommendedName>
        <fullName evidence="6">Fibronectin type-III domain-containing protein</fullName>
    </recommendedName>
</protein>
<dbReference type="InterPro" id="IPR003961">
    <property type="entry name" value="FN3_dom"/>
</dbReference>
<dbReference type="InterPro" id="IPR042229">
    <property type="entry name" value="Listeria/Bacterioides_rpt_sf"/>
</dbReference>
<sequence>MDDRTGTSVRSTIRAKMRFICLLLLAVLVYFPIASGTADAVATGVTDGTYDFGGTLTSYDDKYNKSGDKFLVSKDLVKNGTSLWPKAQVDGSNPGYMELTAEGTSALGSFTFQDLGFSTTVSKGVSFNLFHITFYDSKGNMTFMNNYGSGGNWSNIGTSTVKLSTLLNSNKLFQKNDVRRITILWIFSDNSDPSRFKLDNISIANVQKGKFSVDFISNGGSAVDSQQVVYNDKATTPANPTRTGYTFGGWYTDEGLTKAFSFGTAITGNITLYAKWTLINYTVTFSSNGGTAVSSQSVGYEGIPIKPADPTRTGYTFGGWYKDSSLTTAYAFNTAITGNTTLYAKWTLNNYTVMFNSNGGTAVSSQSVGYNNTATTPTAPTRTGYTFGGWYKDTSLTTAFTFTTAITGNTTLYAKWTLNNYTVTFSSNGGTAVSSQTVGYNNTATTPMAPTRTGYTFAGWYKDANLTTAFTFTTAITGNTTLYAKWTLNNYTVTFNSNGGTTVTSQSVGYNNTATTPTAPTRTGYTFAGWYKETSLTTAFTFTTAITGNTTLYAKWTLNNYTVTFSSNGGTAVSSQAVGYNNTATTPTAPTRTGYTFAGWYKDTSLTTSFVFTTAITGNITLYAKWTLNNYTVTFNSNSGTAVSSQTVAYNNTATTPTAPTRTGYTFAGWYKDTSLTTSFVFTTAITGNITLYAKWTLNNYTVTFSSNGGTAVSSQTVAYNNTATTPTAPTRTGYTFAGWYKDTSLTTSFVFTTAITGNTTLYAKWVLNYTVTFNSNGGTAVSSQTISQNSTAAAPANPTKTGYTFGGWYTDTELATPFVFTTAITGNRTLYAKWTANSITVMFNSNGGTTVSNLLVNYNSTATAPADPVKTGFTFGGWYADEELTMPFLFTTVITAETTLYAVWAENSYAVTFDSNGGTSVSSLAVSYGSIAAAPANPTKAGHTFEGWYTDASLTAAFTFPATITGNMALYANWTTDSYTVTFDRNDGMPADSQLVSYNDTATEPANPTKADHTFEGWYTDSDLTIPFVFSTAITGNMVLYAKWTMDSYIVTFNSNGGTAVSSQAVSYNTTTTAPTSPTKVGHTFEGWYTDSGLTIPFVFTTAIAGNTTLYANWTADSYTVTFDSNEGTPVDSLTVSYNSTAAAPDNPTKAGHTFEGWYTDSGLTIPFTFTTAITGDKELYANWTLDSYAVTFDSNEGSAVSSLEVSYNNTVMAPANPVKTGYTFGGWYTDEELTTLFVFTTAITGDKTLYAKWTTDSYTVTFDSNDGTAVDSQLVSYNSTATAPANPMKTGYTFEGWYTDSGLTTAFSFNTVIAGNITLYANWTAKSYAVSFDSNGGTEVSSLAISYNSTVTAPADPVKSGYTFGGWYTDSELTTVFTFTTVITGDTTLYAKWATDSYAVTFNSNGGTSVGSLAVGYNSTTTAPANPTKAGHTFEGWYTDEGLTTAFIFTTAITGNTLLYANWTTDSYDVTFDSNEGSPVSNLEVSYNSMATIPTDPTKAGYTFAGWYTNAALTTPFLFTTAITADTTLYAKWATNSYAVTFDSNGGTAISGLAVSYNSTAAAPADPTKAGYTFAGWYTDTDLTKAFTFASIITGNTTLYAKWTTSSSADLNNLIISDTLLSPVFATNTTSYTGTVINSIRSVTVTAWVYESHSAIKVNNTAVTSGQETEAINLNEGDNTIVVDVMAQDGSTKTYSVTITRAPAAPGGLAVVASDGMATLNWQSVQGTVSYNVYGGTASRFYNATPIGTVSGATYSYVASGLTNGTSYYFAVMAISTGGNSLYSNEVIATPLSGDTSLKNLNLTGMTLSPTFEPGVFSYTASVLSSLAATTVTAAVYEPNASAKIIINGLEATNDQVILNVGRNTIEIVVTAQNGMTSTYVVTVNRILSGSTSSNSASNQTKPQEQDDIQLMIDDRPYSQIAIAHMTGEHDLTITIDAAQMQALLEKTEGISVVSMLTSSRADNISMLLTGDIVKAMEKKHVVWQAHTPNGNYSLPATEIGIDRLAAQFGTETLKDIIVQVRIGKNPFNWDKWNAIGAGKRHYTFVGQPVDLHITAAYKGNIENVSKFSSYIKWEIPLPDGTEPDNITTAVVMNEDGTIHHVPTYLRLKDGKYFAIIHSLTNGVFAFIKNPITFADVDKHWSKNEVNDLASRAIVNGVNDTQFDPDKVVTRAEFAAIIVRALGLSDTAGTAAFTDVQSGAWYAGAVSQAQEYNIINGYEDGTFRPANAITREEAMALIMRAMKLTGLDTAIGTTDIAATLSTVSGGEAVSAWAKPAVASAMKNGIVGGSDAGLMPGSDITRAETAAIVQRMLRKANLID</sequence>
<dbReference type="Gene3D" id="2.60.40.4270">
    <property type="entry name" value="Listeria-Bacteroides repeat domain"/>
    <property type="match status" value="20"/>
</dbReference>
<dbReference type="PROSITE" id="PS51272">
    <property type="entry name" value="SLH"/>
    <property type="match status" value="3"/>
</dbReference>